<dbReference type="EMBL" id="OW659496">
    <property type="protein sequence ID" value="CAH2762045.1"/>
    <property type="molecule type" value="Genomic_DNA"/>
</dbReference>
<dbReference type="Gene3D" id="2.60.40.10">
    <property type="entry name" value="Immunoglobulins"/>
    <property type="match status" value="1"/>
</dbReference>
<evidence type="ECO:0000256" key="2">
    <source>
        <dbReference type="SAM" id="Phobius"/>
    </source>
</evidence>
<feature type="region of interest" description="Disordered" evidence="1">
    <location>
        <begin position="216"/>
        <end position="280"/>
    </location>
</feature>
<dbReference type="EMBL" id="OW659477">
    <property type="protein sequence ID" value="CAH2762059.1"/>
    <property type="molecule type" value="Genomic_DNA"/>
</dbReference>
<dbReference type="Proteomes" id="UP001154095">
    <property type="component" value="Chromosome"/>
</dbReference>
<evidence type="ECO:0000256" key="1">
    <source>
        <dbReference type="SAM" id="MobiDB-lite"/>
    </source>
</evidence>
<keyword evidence="2" id="KW-0472">Membrane</keyword>
<name>A0AAU9VIW4_9FIRM</name>
<feature type="transmembrane region" description="Helical" evidence="2">
    <location>
        <begin position="16"/>
        <end position="34"/>
    </location>
</feature>
<dbReference type="AlphaFoldDB" id="A0AAU9VIW4"/>
<accession>A0AAU9VIW4</accession>
<proteinExistence type="predicted"/>
<dbReference type="RefSeq" id="WP_254006357.1">
    <property type="nucleotide sequence ID" value="NZ_OW659477.1"/>
</dbReference>
<evidence type="ECO:0000313" key="6">
    <source>
        <dbReference type="Proteomes" id="UP001154111"/>
    </source>
</evidence>
<evidence type="ECO:0000313" key="4">
    <source>
        <dbReference type="EMBL" id="CAH2762059.1"/>
    </source>
</evidence>
<feature type="compositionally biased region" description="Polar residues" evidence="1">
    <location>
        <begin position="223"/>
        <end position="280"/>
    </location>
</feature>
<evidence type="ECO:0000313" key="3">
    <source>
        <dbReference type="EMBL" id="CAH2762045.1"/>
    </source>
</evidence>
<gene>
    <name evidence="4" type="ORF">ERYAMS2_01017</name>
    <name evidence="3" type="ORF">ERYAMS_00724</name>
</gene>
<evidence type="ECO:0000313" key="5">
    <source>
        <dbReference type="Proteomes" id="UP001154095"/>
    </source>
</evidence>
<dbReference type="Proteomes" id="UP001154111">
    <property type="component" value="Chromosome"/>
</dbReference>
<keyword evidence="2" id="KW-1133">Transmembrane helix</keyword>
<dbReference type="InterPro" id="IPR013783">
    <property type="entry name" value="Ig-like_fold"/>
</dbReference>
<sequence>MKKHMEWLKTFKGKEILGICLAILLAVFVINLSYKNKKDEPILIFKENIVVEYGQKSFIEDDETEEKSDTSSKRETLPVLMPEELIQKDVSKYDELSFNKIAVGGEPVTLEFRFIDTSTIGSHEGIIYARHGKNVKEFNFTYEVLDTRYPVIEGENQVKLKHDEAFDLNLYNAYDIIDGDLEITVDGMKDEAGTFDITLKATDKNKNTTKKTVTITREEAPSVATTSSDKSNHEVVSNESDDTNNSHYAFSENSYTEANYSSQTNENYEVSNTQKGPSQIESNNAEKTQYLEVVEMVDTMPRPNPLDETPPGMIFYKDYGSFDACSADIYNQLDVHTWEWDSNICDPWGFMYYSTR</sequence>
<keyword evidence="5" id="KW-1185">Reference proteome</keyword>
<protein>
    <submittedName>
        <fullName evidence="4">DUF5011 domain-containing protein</fullName>
    </submittedName>
</protein>
<reference evidence="4" key="1">
    <citation type="submission" date="2022-04" db="EMBL/GenBank/DDBJ databases">
        <authorList>
            <person name="Forde T."/>
        </authorList>
    </citation>
    <scope>NUCLEOTIDE SEQUENCE</scope>
    <source>
        <strain evidence="4">A18Y016a</strain>
        <strain evidence="3">A18Y020d</strain>
    </source>
</reference>
<organism evidence="4 6">
    <name type="scientific">Erysipelothrix amsterdamensis</name>
    <dbReference type="NCBI Taxonomy" id="2929157"/>
    <lineage>
        <taxon>Bacteria</taxon>
        <taxon>Bacillati</taxon>
        <taxon>Bacillota</taxon>
        <taxon>Erysipelotrichia</taxon>
        <taxon>Erysipelotrichales</taxon>
        <taxon>Erysipelotrichaceae</taxon>
        <taxon>Erysipelothrix</taxon>
    </lineage>
</organism>
<keyword evidence="2" id="KW-0812">Transmembrane</keyword>